<evidence type="ECO:0000256" key="2">
    <source>
        <dbReference type="ARBA" id="ARBA00007422"/>
    </source>
</evidence>
<name>A0A7C4YRP0_UNCW3</name>
<dbReference type="PROSITE" id="PS51440">
    <property type="entry name" value="TIM_2"/>
    <property type="match status" value="1"/>
</dbReference>
<dbReference type="EMBL" id="DTHG01000051">
    <property type="protein sequence ID" value="HGW91728.1"/>
    <property type="molecule type" value="Genomic_DNA"/>
</dbReference>
<dbReference type="InterPro" id="IPR000652">
    <property type="entry name" value="Triosephosphate_isomerase"/>
</dbReference>
<dbReference type="GO" id="GO:0005829">
    <property type="term" value="C:cytosol"/>
    <property type="evidence" value="ECO:0007669"/>
    <property type="project" value="TreeGrafter"/>
</dbReference>
<feature type="active site" description="Proton acceptor" evidence="7">
    <location>
        <position position="164"/>
    </location>
</feature>
<dbReference type="SUPFAM" id="SSF51351">
    <property type="entry name" value="Triosephosphate isomerase (TIM)"/>
    <property type="match status" value="1"/>
</dbReference>
<dbReference type="Gene3D" id="3.20.20.70">
    <property type="entry name" value="Aldolase class I"/>
    <property type="match status" value="1"/>
</dbReference>
<keyword evidence="3 7" id="KW-0312">Gluconeogenesis</keyword>
<dbReference type="UniPathway" id="UPA00138"/>
<gene>
    <name evidence="7" type="primary">tpiA</name>
    <name evidence="9" type="ORF">ENV67_04210</name>
</gene>
<feature type="active site" description="Electrophile" evidence="7">
    <location>
        <position position="94"/>
    </location>
</feature>
<dbReference type="GO" id="GO:0006096">
    <property type="term" value="P:glycolytic process"/>
    <property type="evidence" value="ECO:0007669"/>
    <property type="project" value="UniProtKB-UniRule"/>
</dbReference>
<dbReference type="GO" id="GO:0046166">
    <property type="term" value="P:glyceraldehyde-3-phosphate biosynthetic process"/>
    <property type="evidence" value="ECO:0007669"/>
    <property type="project" value="TreeGrafter"/>
</dbReference>
<comment type="caution">
    <text evidence="9">The sequence shown here is derived from an EMBL/GenBank/DDBJ whole genome shotgun (WGS) entry which is preliminary data.</text>
</comment>
<dbReference type="Pfam" id="PF00121">
    <property type="entry name" value="TIM"/>
    <property type="match status" value="1"/>
</dbReference>
<evidence type="ECO:0000256" key="6">
    <source>
        <dbReference type="ARBA" id="ARBA00023235"/>
    </source>
</evidence>
<sequence length="242" mass="26933">MRRYLIAGNWKMNLGGKDALNCALEIENGIEGLKDGVEVMIAPPFTSIPILSDKLKKVKLGAQNMFYEEKGAYTGEISPIFLLDFNVKYVILGHSERRKYFKEDDELIVKKAKKAKETGFKFIVCVGETIEEREKGLEKKVVEKQVRAIIEAGIVCENLIFAYEPVWAIGTGKVATPEIAEEMHRFIKGFAKENMVIYGGSVDDKNAKGLLEMPNIDGALVGGASLKPEKFLTIIKTAENLL</sequence>
<dbReference type="InterPro" id="IPR020861">
    <property type="entry name" value="Triosephosphate_isomerase_AS"/>
</dbReference>
<dbReference type="InterPro" id="IPR013785">
    <property type="entry name" value="Aldolase_TIM"/>
</dbReference>
<keyword evidence="6 7" id="KW-0413">Isomerase</keyword>
<feature type="binding site" evidence="7">
    <location>
        <begin position="9"/>
        <end position="11"/>
    </location>
    <ligand>
        <name>substrate</name>
    </ligand>
</feature>
<evidence type="ECO:0000256" key="4">
    <source>
        <dbReference type="ARBA" id="ARBA00022490"/>
    </source>
</evidence>
<dbReference type="CDD" id="cd00311">
    <property type="entry name" value="TIM"/>
    <property type="match status" value="1"/>
</dbReference>
<comment type="subunit">
    <text evidence="7 8">Homodimer.</text>
</comment>
<comment type="function">
    <text evidence="7">Involved in the gluconeogenesis. Catalyzes stereospecifically the conversion of dihydroxyacetone phosphate (DHAP) to D-glyceraldehyde-3-phosphate (G3P).</text>
</comment>
<dbReference type="UniPathway" id="UPA00109">
    <property type="reaction ID" value="UER00189"/>
</dbReference>
<keyword evidence="4 7" id="KW-0963">Cytoplasm</keyword>
<feature type="binding site" evidence="7">
    <location>
        <position position="201"/>
    </location>
    <ligand>
        <name>substrate</name>
    </ligand>
</feature>
<dbReference type="FunFam" id="3.20.20.70:FF:000016">
    <property type="entry name" value="Triosephosphate isomerase"/>
    <property type="match status" value="1"/>
</dbReference>
<comment type="catalytic activity">
    <reaction evidence="7 8">
        <text>D-glyceraldehyde 3-phosphate = dihydroxyacetone phosphate</text>
        <dbReference type="Rhea" id="RHEA:18585"/>
        <dbReference type="ChEBI" id="CHEBI:57642"/>
        <dbReference type="ChEBI" id="CHEBI:59776"/>
        <dbReference type="EC" id="5.3.1.1"/>
    </reaction>
</comment>
<proteinExistence type="inferred from homology"/>
<feature type="binding site" evidence="7">
    <location>
        <begin position="222"/>
        <end position="223"/>
    </location>
    <ligand>
        <name>substrate</name>
    </ligand>
</feature>
<feature type="binding site" evidence="7">
    <location>
        <position position="170"/>
    </location>
    <ligand>
        <name>substrate</name>
    </ligand>
</feature>
<comment type="pathway">
    <text evidence="1 7 8">Carbohydrate degradation; glycolysis; D-glyceraldehyde 3-phosphate from glycerone phosphate: step 1/1.</text>
</comment>
<evidence type="ECO:0000256" key="3">
    <source>
        <dbReference type="ARBA" id="ARBA00022432"/>
    </source>
</evidence>
<reference evidence="9" key="1">
    <citation type="journal article" date="2020" name="mSystems">
        <title>Genome- and Community-Level Interaction Insights into Carbon Utilization and Element Cycling Functions of Hydrothermarchaeota in Hydrothermal Sediment.</title>
        <authorList>
            <person name="Zhou Z."/>
            <person name="Liu Y."/>
            <person name="Xu W."/>
            <person name="Pan J."/>
            <person name="Luo Z.H."/>
            <person name="Li M."/>
        </authorList>
    </citation>
    <scope>NUCLEOTIDE SEQUENCE [LARGE SCALE GENOMIC DNA]</scope>
    <source>
        <strain evidence="9">SpSt-780</strain>
    </source>
</reference>
<evidence type="ECO:0000256" key="8">
    <source>
        <dbReference type="RuleBase" id="RU363013"/>
    </source>
</evidence>
<dbReference type="InterPro" id="IPR022896">
    <property type="entry name" value="TrioseP_Isoase_bac/euk"/>
</dbReference>
<organism evidence="9">
    <name type="scientific">candidate division WOR-3 bacterium</name>
    <dbReference type="NCBI Taxonomy" id="2052148"/>
    <lineage>
        <taxon>Bacteria</taxon>
        <taxon>Bacteria division WOR-3</taxon>
    </lineage>
</organism>
<evidence type="ECO:0000256" key="1">
    <source>
        <dbReference type="ARBA" id="ARBA00004680"/>
    </source>
</evidence>
<dbReference type="InterPro" id="IPR035990">
    <property type="entry name" value="TIM_sf"/>
</dbReference>
<dbReference type="PANTHER" id="PTHR21139">
    <property type="entry name" value="TRIOSEPHOSPHATE ISOMERASE"/>
    <property type="match status" value="1"/>
</dbReference>
<evidence type="ECO:0000313" key="9">
    <source>
        <dbReference type="EMBL" id="HGW91728.1"/>
    </source>
</evidence>
<comment type="similarity">
    <text evidence="2 7 8">Belongs to the triosephosphate isomerase family.</text>
</comment>
<dbReference type="GO" id="GO:0019563">
    <property type="term" value="P:glycerol catabolic process"/>
    <property type="evidence" value="ECO:0007669"/>
    <property type="project" value="TreeGrafter"/>
</dbReference>
<evidence type="ECO:0000256" key="5">
    <source>
        <dbReference type="ARBA" id="ARBA00023152"/>
    </source>
</evidence>
<comment type="pathway">
    <text evidence="7 8">Carbohydrate biosynthesis; gluconeogenesis.</text>
</comment>
<dbReference type="GO" id="GO:0004807">
    <property type="term" value="F:triose-phosphate isomerase activity"/>
    <property type="evidence" value="ECO:0007669"/>
    <property type="project" value="UniProtKB-UniRule"/>
</dbReference>
<comment type="subcellular location">
    <subcellularLocation>
        <location evidence="7 8">Cytoplasm</location>
    </subcellularLocation>
</comment>
<dbReference type="PROSITE" id="PS00171">
    <property type="entry name" value="TIM_1"/>
    <property type="match status" value="1"/>
</dbReference>
<evidence type="ECO:0000256" key="7">
    <source>
        <dbReference type="HAMAP-Rule" id="MF_00147"/>
    </source>
</evidence>
<dbReference type="AlphaFoldDB" id="A0A7C4YRP0"/>
<dbReference type="GO" id="GO:0006094">
    <property type="term" value="P:gluconeogenesis"/>
    <property type="evidence" value="ECO:0007669"/>
    <property type="project" value="UniProtKB-UniRule"/>
</dbReference>
<dbReference type="NCBIfam" id="TIGR00419">
    <property type="entry name" value="tim"/>
    <property type="match status" value="1"/>
</dbReference>
<dbReference type="EC" id="5.3.1.1" evidence="7 8"/>
<accession>A0A7C4YRP0</accession>
<protein>
    <recommendedName>
        <fullName evidence="7 8">Triosephosphate isomerase</fullName>
        <shortName evidence="7">TIM</shortName>
        <shortName evidence="7">TPI</shortName>
        <ecNumber evidence="7 8">5.3.1.1</ecNumber>
    </recommendedName>
    <alternativeName>
        <fullName evidence="7">Triose-phosphate isomerase</fullName>
    </alternativeName>
</protein>
<keyword evidence="5 7" id="KW-0324">Glycolysis</keyword>
<dbReference type="PANTHER" id="PTHR21139:SF42">
    <property type="entry name" value="TRIOSEPHOSPHATE ISOMERASE"/>
    <property type="match status" value="1"/>
</dbReference>
<dbReference type="HAMAP" id="MF_00147_B">
    <property type="entry name" value="TIM_B"/>
    <property type="match status" value="1"/>
</dbReference>